<dbReference type="Pfam" id="PF00069">
    <property type="entry name" value="Pkinase"/>
    <property type="match status" value="1"/>
</dbReference>
<evidence type="ECO:0000256" key="14">
    <source>
        <dbReference type="ARBA" id="ARBA00022843"/>
    </source>
</evidence>
<keyword evidence="14" id="KW-0832">Ubl conjugation</keyword>
<keyword evidence="7" id="KW-0808">Transferase</keyword>
<comment type="caution">
    <text evidence="22">The sequence shown here is derived from an EMBL/GenBank/DDBJ whole genome shotgun (WGS) entry which is preliminary data.</text>
</comment>
<evidence type="ECO:0000256" key="18">
    <source>
        <dbReference type="PROSITE-ProRule" id="PRU10141"/>
    </source>
</evidence>
<dbReference type="Gene3D" id="1.10.510.10">
    <property type="entry name" value="Transferase(Phosphotransferase) domain 1"/>
    <property type="match status" value="1"/>
</dbReference>
<evidence type="ECO:0000256" key="1">
    <source>
        <dbReference type="ARBA" id="ARBA00001946"/>
    </source>
</evidence>
<dbReference type="GO" id="GO:0000226">
    <property type="term" value="P:microtubule cytoskeleton organization"/>
    <property type="evidence" value="ECO:0007669"/>
    <property type="project" value="TreeGrafter"/>
</dbReference>
<evidence type="ECO:0000256" key="19">
    <source>
        <dbReference type="RuleBase" id="RU000304"/>
    </source>
</evidence>
<keyword evidence="13" id="KW-0460">Magnesium</keyword>
<evidence type="ECO:0000256" key="20">
    <source>
        <dbReference type="SAM" id="MobiDB-lite"/>
    </source>
</evidence>
<evidence type="ECO:0000256" key="5">
    <source>
        <dbReference type="ARBA" id="ARBA00022527"/>
    </source>
</evidence>
<dbReference type="GO" id="GO:0050321">
    <property type="term" value="F:tau-protein kinase activity"/>
    <property type="evidence" value="ECO:0007669"/>
    <property type="project" value="TreeGrafter"/>
</dbReference>
<dbReference type="GO" id="GO:0005737">
    <property type="term" value="C:cytoplasm"/>
    <property type="evidence" value="ECO:0007669"/>
    <property type="project" value="TreeGrafter"/>
</dbReference>
<evidence type="ECO:0000256" key="16">
    <source>
        <dbReference type="ARBA" id="ARBA00047899"/>
    </source>
</evidence>
<dbReference type="EMBL" id="JAFIRN010000015">
    <property type="protein sequence ID" value="KAG5834893.1"/>
    <property type="molecule type" value="Genomic_DNA"/>
</dbReference>
<reference evidence="22" key="1">
    <citation type="submission" date="2021-01" db="EMBL/GenBank/DDBJ databases">
        <title>A chromosome-scale assembly of European eel, Anguilla anguilla.</title>
        <authorList>
            <person name="Henkel C."/>
            <person name="Jong-Raadsen S.A."/>
            <person name="Dufour S."/>
            <person name="Weltzien F.-A."/>
            <person name="Palstra A.P."/>
            <person name="Pelster B."/>
            <person name="Spaink H.P."/>
            <person name="Van Den Thillart G.E."/>
            <person name="Jansen H."/>
            <person name="Zahm M."/>
            <person name="Klopp C."/>
            <person name="Cedric C."/>
            <person name="Louis A."/>
            <person name="Berthelot C."/>
            <person name="Parey E."/>
            <person name="Roest Crollius H."/>
            <person name="Montfort J."/>
            <person name="Robinson-Rechavi M."/>
            <person name="Bucao C."/>
            <person name="Bouchez O."/>
            <person name="Gislard M."/>
            <person name="Lluch J."/>
            <person name="Milhes M."/>
            <person name="Lampietro C."/>
            <person name="Lopez Roques C."/>
            <person name="Donnadieu C."/>
            <person name="Braasch I."/>
            <person name="Desvignes T."/>
            <person name="Postlethwait J."/>
            <person name="Bobe J."/>
            <person name="Guiguen Y."/>
            <person name="Dirks R."/>
        </authorList>
    </citation>
    <scope>NUCLEOTIDE SEQUENCE</scope>
    <source>
        <strain evidence="22">Tag_6206</strain>
        <tissue evidence="22">Liver</tissue>
    </source>
</reference>
<dbReference type="GO" id="GO:0030154">
    <property type="term" value="P:cell differentiation"/>
    <property type="evidence" value="ECO:0007669"/>
    <property type="project" value="UniProtKB-KW"/>
</dbReference>
<dbReference type="InterPro" id="IPR000719">
    <property type="entry name" value="Prot_kinase_dom"/>
</dbReference>
<dbReference type="InterPro" id="IPR008271">
    <property type="entry name" value="Ser/Thr_kinase_AS"/>
</dbReference>
<dbReference type="PROSITE" id="PS00108">
    <property type="entry name" value="PROTEIN_KINASE_ST"/>
    <property type="match status" value="1"/>
</dbReference>
<evidence type="ECO:0000256" key="6">
    <source>
        <dbReference type="ARBA" id="ARBA00022553"/>
    </source>
</evidence>
<keyword evidence="10" id="KW-0418">Kinase</keyword>
<evidence type="ECO:0000256" key="4">
    <source>
        <dbReference type="ARBA" id="ARBA00022473"/>
    </source>
</evidence>
<evidence type="ECO:0000256" key="11">
    <source>
        <dbReference type="ARBA" id="ARBA00022782"/>
    </source>
</evidence>
<evidence type="ECO:0000313" key="23">
    <source>
        <dbReference type="Proteomes" id="UP001044222"/>
    </source>
</evidence>
<dbReference type="InterPro" id="IPR017441">
    <property type="entry name" value="Protein_kinase_ATP_BS"/>
</dbReference>
<dbReference type="PANTHER" id="PTHR24346:SF102">
    <property type="entry name" value="TESTIS-SPECIFIC SERINE_THREONINE-PROTEIN KINASE 1"/>
    <property type="match status" value="1"/>
</dbReference>
<evidence type="ECO:0000256" key="10">
    <source>
        <dbReference type="ARBA" id="ARBA00022777"/>
    </source>
</evidence>
<feature type="domain" description="Protein kinase" evidence="21">
    <location>
        <begin position="12"/>
        <end position="271"/>
    </location>
</feature>
<dbReference type="GO" id="GO:0035556">
    <property type="term" value="P:intracellular signal transduction"/>
    <property type="evidence" value="ECO:0007669"/>
    <property type="project" value="TreeGrafter"/>
</dbReference>
<evidence type="ECO:0000256" key="15">
    <source>
        <dbReference type="ARBA" id="ARBA00022871"/>
    </source>
</evidence>
<dbReference type="PANTHER" id="PTHR24346">
    <property type="entry name" value="MAP/MICROTUBULE AFFINITY-REGULATING KINASE"/>
    <property type="match status" value="1"/>
</dbReference>
<evidence type="ECO:0000313" key="22">
    <source>
        <dbReference type="EMBL" id="KAG5834893.1"/>
    </source>
</evidence>
<comment type="similarity">
    <text evidence="2">Belongs to the protein kinase superfamily. CAMK Ser/Thr protein kinase family.</text>
</comment>
<organism evidence="22 23">
    <name type="scientific">Anguilla anguilla</name>
    <name type="common">European freshwater eel</name>
    <name type="synonym">Muraena anguilla</name>
    <dbReference type="NCBI Taxonomy" id="7936"/>
    <lineage>
        <taxon>Eukaryota</taxon>
        <taxon>Metazoa</taxon>
        <taxon>Chordata</taxon>
        <taxon>Craniata</taxon>
        <taxon>Vertebrata</taxon>
        <taxon>Euteleostomi</taxon>
        <taxon>Actinopterygii</taxon>
        <taxon>Neopterygii</taxon>
        <taxon>Teleostei</taxon>
        <taxon>Anguilliformes</taxon>
        <taxon>Anguillidae</taxon>
        <taxon>Anguilla</taxon>
    </lineage>
</organism>
<feature type="region of interest" description="Disordered" evidence="20">
    <location>
        <begin position="278"/>
        <end position="309"/>
    </location>
</feature>
<dbReference type="InterPro" id="IPR011009">
    <property type="entry name" value="Kinase-like_dom_sf"/>
</dbReference>
<dbReference type="FunFam" id="1.10.510.10:FF:000658">
    <property type="entry name" value="Protein CBG12184"/>
    <property type="match status" value="1"/>
</dbReference>
<dbReference type="SMART" id="SM00220">
    <property type="entry name" value="S_TKc"/>
    <property type="match status" value="1"/>
</dbReference>
<feature type="compositionally biased region" description="Low complexity" evidence="20">
    <location>
        <begin position="289"/>
        <end position="301"/>
    </location>
</feature>
<keyword evidence="9 18" id="KW-0547">Nucleotide-binding</keyword>
<evidence type="ECO:0000256" key="8">
    <source>
        <dbReference type="ARBA" id="ARBA00022723"/>
    </source>
</evidence>
<name>A0A9D3LYA9_ANGAN</name>
<accession>A0A9D3LYA9</accession>
<comment type="cofactor">
    <cofactor evidence="1">
        <name>Mg(2+)</name>
        <dbReference type="ChEBI" id="CHEBI:18420"/>
    </cofactor>
</comment>
<dbReference type="PIRSF" id="PIRSF000654">
    <property type="entry name" value="Integrin-linked_kinase"/>
    <property type="match status" value="1"/>
</dbReference>
<keyword evidence="4" id="KW-0217">Developmental protein</keyword>
<comment type="catalytic activity">
    <reaction evidence="16">
        <text>L-threonyl-[protein] + ATP = O-phospho-L-threonyl-[protein] + ADP + H(+)</text>
        <dbReference type="Rhea" id="RHEA:46608"/>
        <dbReference type="Rhea" id="RHEA-COMP:11060"/>
        <dbReference type="Rhea" id="RHEA-COMP:11605"/>
        <dbReference type="ChEBI" id="CHEBI:15378"/>
        <dbReference type="ChEBI" id="CHEBI:30013"/>
        <dbReference type="ChEBI" id="CHEBI:30616"/>
        <dbReference type="ChEBI" id="CHEBI:61977"/>
        <dbReference type="ChEBI" id="CHEBI:456216"/>
        <dbReference type="EC" id="2.7.11.1"/>
    </reaction>
</comment>
<evidence type="ECO:0000256" key="7">
    <source>
        <dbReference type="ARBA" id="ARBA00022679"/>
    </source>
</evidence>
<dbReference type="AlphaFoldDB" id="A0A9D3LYA9"/>
<dbReference type="PROSITE" id="PS50011">
    <property type="entry name" value="PROTEIN_KINASE_DOM"/>
    <property type="match status" value="1"/>
</dbReference>
<dbReference type="GO" id="GO:0000287">
    <property type="term" value="F:magnesium ion binding"/>
    <property type="evidence" value="ECO:0007669"/>
    <property type="project" value="UniProtKB-ARBA"/>
</dbReference>
<evidence type="ECO:0000259" key="21">
    <source>
        <dbReference type="PROSITE" id="PS50011"/>
    </source>
</evidence>
<keyword evidence="15" id="KW-0744">Spermatogenesis</keyword>
<keyword evidence="11" id="KW-0221">Differentiation</keyword>
<keyword evidence="12 18" id="KW-0067">ATP-binding</keyword>
<evidence type="ECO:0000256" key="17">
    <source>
        <dbReference type="ARBA" id="ARBA00048679"/>
    </source>
</evidence>
<keyword evidence="23" id="KW-1185">Reference proteome</keyword>
<comment type="catalytic activity">
    <reaction evidence="17">
        <text>L-seryl-[protein] + ATP = O-phospho-L-seryl-[protein] + ADP + H(+)</text>
        <dbReference type="Rhea" id="RHEA:17989"/>
        <dbReference type="Rhea" id="RHEA-COMP:9863"/>
        <dbReference type="Rhea" id="RHEA-COMP:11604"/>
        <dbReference type="ChEBI" id="CHEBI:15378"/>
        <dbReference type="ChEBI" id="CHEBI:29999"/>
        <dbReference type="ChEBI" id="CHEBI:30616"/>
        <dbReference type="ChEBI" id="CHEBI:83421"/>
        <dbReference type="ChEBI" id="CHEBI:456216"/>
        <dbReference type="EC" id="2.7.11.1"/>
    </reaction>
</comment>
<keyword evidence="5 19" id="KW-0723">Serine/threonine-protein kinase</keyword>
<gene>
    <name evidence="22" type="ORF">ANANG_G00266390</name>
</gene>
<evidence type="ECO:0000256" key="3">
    <source>
        <dbReference type="ARBA" id="ARBA00012513"/>
    </source>
</evidence>
<dbReference type="Proteomes" id="UP001044222">
    <property type="component" value="Chromosome 15"/>
</dbReference>
<protein>
    <recommendedName>
        <fullName evidence="3">non-specific serine/threonine protein kinase</fullName>
        <ecNumber evidence="3">2.7.11.1</ecNumber>
    </recommendedName>
</protein>
<dbReference type="PROSITE" id="PS00107">
    <property type="entry name" value="PROTEIN_KINASE_ATP"/>
    <property type="match status" value="1"/>
</dbReference>
<keyword evidence="8" id="KW-0479">Metal-binding</keyword>
<evidence type="ECO:0000256" key="2">
    <source>
        <dbReference type="ARBA" id="ARBA00006692"/>
    </source>
</evidence>
<feature type="binding site" evidence="18">
    <location>
        <position position="41"/>
    </location>
    <ligand>
        <name>ATP</name>
        <dbReference type="ChEBI" id="CHEBI:30616"/>
    </ligand>
</feature>
<sequence>MDDYLLLRKRGYNVISNIGEGSFSKVKSAYSERHKKNVAVKIINRRKASMNFLEKFLPRELDILPSLNHRHIVKTYEIFETAEGKVYMVLELGVHGNLLEFIKNRGALPDHLSRKLFRQLSLAVKFAHELDIAHRDLKCENLLLDKDFNLKVSDFGFSKRIAYDDNGKVILSKTFCGSLAYAPPEILQHQPYNPKVYDVWSMGVILYTMAFGTMPFDESNLRKMLEIQKEHRYQFPSNSVAPECKNLIHRMLHPDVQRRIYIATIVEHPWLQERGKLQDGVANQREEPSTSSGSGNTTTGGKPANSQKG</sequence>
<dbReference type="GO" id="GO:0007283">
    <property type="term" value="P:spermatogenesis"/>
    <property type="evidence" value="ECO:0007669"/>
    <property type="project" value="UniProtKB-KW"/>
</dbReference>
<dbReference type="SUPFAM" id="SSF56112">
    <property type="entry name" value="Protein kinase-like (PK-like)"/>
    <property type="match status" value="1"/>
</dbReference>
<keyword evidence="6" id="KW-0597">Phosphoprotein</keyword>
<evidence type="ECO:0000256" key="12">
    <source>
        <dbReference type="ARBA" id="ARBA00022840"/>
    </source>
</evidence>
<dbReference type="GO" id="GO:0005524">
    <property type="term" value="F:ATP binding"/>
    <property type="evidence" value="ECO:0007669"/>
    <property type="project" value="UniProtKB-UniRule"/>
</dbReference>
<evidence type="ECO:0000256" key="9">
    <source>
        <dbReference type="ARBA" id="ARBA00022741"/>
    </source>
</evidence>
<dbReference type="EC" id="2.7.11.1" evidence="3"/>
<evidence type="ECO:0000256" key="13">
    <source>
        <dbReference type="ARBA" id="ARBA00022842"/>
    </source>
</evidence>
<proteinExistence type="inferred from homology"/>